<proteinExistence type="predicted"/>
<organism evidence="1 2">
    <name type="scientific">Oidiodendron maius (strain Zn)</name>
    <dbReference type="NCBI Taxonomy" id="913774"/>
    <lineage>
        <taxon>Eukaryota</taxon>
        <taxon>Fungi</taxon>
        <taxon>Dikarya</taxon>
        <taxon>Ascomycota</taxon>
        <taxon>Pezizomycotina</taxon>
        <taxon>Leotiomycetes</taxon>
        <taxon>Leotiomycetes incertae sedis</taxon>
        <taxon>Myxotrichaceae</taxon>
        <taxon>Oidiodendron</taxon>
    </lineage>
</organism>
<reference evidence="1 2" key="1">
    <citation type="submission" date="2014-04" db="EMBL/GenBank/DDBJ databases">
        <authorList>
            <consortium name="DOE Joint Genome Institute"/>
            <person name="Kuo A."/>
            <person name="Martino E."/>
            <person name="Perotto S."/>
            <person name="Kohler A."/>
            <person name="Nagy L.G."/>
            <person name="Floudas D."/>
            <person name="Copeland A."/>
            <person name="Barry K.W."/>
            <person name="Cichocki N."/>
            <person name="Veneault-Fourrey C."/>
            <person name="LaButti K."/>
            <person name="Lindquist E.A."/>
            <person name="Lipzen A."/>
            <person name="Lundell T."/>
            <person name="Morin E."/>
            <person name="Murat C."/>
            <person name="Sun H."/>
            <person name="Tunlid A."/>
            <person name="Henrissat B."/>
            <person name="Grigoriev I.V."/>
            <person name="Hibbett D.S."/>
            <person name="Martin F."/>
            <person name="Nordberg H.P."/>
            <person name="Cantor M.N."/>
            <person name="Hua S.X."/>
        </authorList>
    </citation>
    <scope>NUCLEOTIDE SEQUENCE [LARGE SCALE GENOMIC DNA]</scope>
    <source>
        <strain evidence="1 2">Zn</strain>
    </source>
</reference>
<gene>
    <name evidence="1" type="ORF">OIDMADRAFT_57449</name>
</gene>
<evidence type="ECO:0008006" key="3">
    <source>
        <dbReference type="Google" id="ProtNLM"/>
    </source>
</evidence>
<evidence type="ECO:0000313" key="2">
    <source>
        <dbReference type="Proteomes" id="UP000054321"/>
    </source>
</evidence>
<dbReference type="PANTHER" id="PTHR42085">
    <property type="entry name" value="F-BOX DOMAIN-CONTAINING PROTEIN"/>
    <property type="match status" value="1"/>
</dbReference>
<keyword evidence="2" id="KW-1185">Reference proteome</keyword>
<reference evidence="2" key="2">
    <citation type="submission" date="2015-01" db="EMBL/GenBank/DDBJ databases">
        <title>Evolutionary Origins and Diversification of the Mycorrhizal Mutualists.</title>
        <authorList>
            <consortium name="DOE Joint Genome Institute"/>
            <consortium name="Mycorrhizal Genomics Consortium"/>
            <person name="Kohler A."/>
            <person name="Kuo A."/>
            <person name="Nagy L.G."/>
            <person name="Floudas D."/>
            <person name="Copeland A."/>
            <person name="Barry K.W."/>
            <person name="Cichocki N."/>
            <person name="Veneault-Fourrey C."/>
            <person name="LaButti K."/>
            <person name="Lindquist E.A."/>
            <person name="Lipzen A."/>
            <person name="Lundell T."/>
            <person name="Morin E."/>
            <person name="Murat C."/>
            <person name="Riley R."/>
            <person name="Ohm R."/>
            <person name="Sun H."/>
            <person name="Tunlid A."/>
            <person name="Henrissat B."/>
            <person name="Grigoriev I.V."/>
            <person name="Hibbett D.S."/>
            <person name="Martin F."/>
        </authorList>
    </citation>
    <scope>NUCLEOTIDE SEQUENCE [LARGE SCALE GENOMIC DNA]</scope>
    <source>
        <strain evidence="2">Zn</strain>
    </source>
</reference>
<dbReference type="HOGENOM" id="CLU_1294644_0_0_1"/>
<dbReference type="OrthoDB" id="5229512at2759"/>
<dbReference type="Proteomes" id="UP000054321">
    <property type="component" value="Unassembled WGS sequence"/>
</dbReference>
<dbReference type="EMBL" id="KN832881">
    <property type="protein sequence ID" value="KIM97944.1"/>
    <property type="molecule type" value="Genomic_DNA"/>
</dbReference>
<dbReference type="InParanoid" id="A0A0C3H3E9"/>
<name>A0A0C3H3E9_OIDMZ</name>
<dbReference type="AlphaFoldDB" id="A0A0C3H3E9"/>
<sequence>MPPQPFRFLELPPEIRQKIYTLVCISPLPYIPLDDAEARFSFPSNLLLTSTQIYREVRPVYFFINAFCVTVRRQNLAWEYFLDPAFQDSRRLVHSLTITLVRWGSKDFFQETLIPLLEDCILNGRLRFLEFRVSMKWFNSHGHRLVVGDYLVEGGTSLDTIRKILSDPYLERGTLKAWSNSDFDQCPPPYDGEFFVMKDVTGKLFALGESWF</sequence>
<evidence type="ECO:0000313" key="1">
    <source>
        <dbReference type="EMBL" id="KIM97944.1"/>
    </source>
</evidence>
<protein>
    <recommendedName>
        <fullName evidence="3">F-box domain-containing protein</fullName>
    </recommendedName>
</protein>
<dbReference type="InterPro" id="IPR038883">
    <property type="entry name" value="AN11006-like"/>
</dbReference>
<accession>A0A0C3H3E9</accession>
<dbReference type="PANTHER" id="PTHR42085:SF2">
    <property type="entry name" value="F-BOX DOMAIN-CONTAINING PROTEIN"/>
    <property type="match status" value="1"/>
</dbReference>